<dbReference type="InterPro" id="IPR036534">
    <property type="entry name" value="GAR_dom_sf"/>
</dbReference>
<keyword evidence="7" id="KW-1185">Reference proteome</keyword>
<evidence type="ECO:0000259" key="5">
    <source>
        <dbReference type="PROSITE" id="PS51460"/>
    </source>
</evidence>
<feature type="compositionally biased region" description="Polar residues" evidence="4">
    <location>
        <begin position="20"/>
        <end position="35"/>
    </location>
</feature>
<name>A0A2S5B978_9BASI</name>
<reference evidence="6 7" key="1">
    <citation type="journal article" date="2018" name="Front. Microbiol.">
        <title>Prospects for Fungal Bioremediation of Acidic Radioactive Waste Sites: Characterization and Genome Sequence of Rhodotorula taiwanensis MD1149.</title>
        <authorList>
            <person name="Tkavc R."/>
            <person name="Matrosova V.Y."/>
            <person name="Grichenko O.E."/>
            <person name="Gostincar C."/>
            <person name="Volpe R.P."/>
            <person name="Klimenkova P."/>
            <person name="Gaidamakova E.K."/>
            <person name="Zhou C.E."/>
            <person name="Stewart B.J."/>
            <person name="Lyman M.G."/>
            <person name="Malfatti S.A."/>
            <person name="Rubinfeld B."/>
            <person name="Courtot M."/>
            <person name="Singh J."/>
            <person name="Dalgard C.L."/>
            <person name="Hamilton T."/>
            <person name="Frey K.G."/>
            <person name="Gunde-Cimerman N."/>
            <person name="Dugan L."/>
            <person name="Daly M.J."/>
        </authorList>
    </citation>
    <scope>NUCLEOTIDE SEQUENCE [LARGE SCALE GENOMIC DNA]</scope>
    <source>
        <strain evidence="6 7">MD1149</strain>
    </source>
</reference>
<sequence length="187" mass="20195">MSNASSGYRVRGTPPEPSLMAQTQRIAGPRTSTTAGPPPVPRMPSSYRRESMTANGLMSPPRVMSARPPSSAGHHALDRSMTPLPSRTAPSEYLPNQHDPLDIAVAEVANSMPVLLDVVRVDAPLTRAQAGQMELFQAKYSFGHPARAMADSRKAVMCKLVDRVGARARKGEKKVLVRIGGGWQELE</sequence>
<evidence type="ECO:0000256" key="4">
    <source>
        <dbReference type="SAM" id="MobiDB-lite"/>
    </source>
</evidence>
<comment type="subcellular location">
    <subcellularLocation>
        <location evidence="1">Cytoplasm</location>
        <location evidence="1">Cytoskeleton</location>
    </subcellularLocation>
</comment>
<dbReference type="PROSITE" id="PS51460">
    <property type="entry name" value="GAR"/>
    <property type="match status" value="1"/>
</dbReference>
<evidence type="ECO:0000313" key="7">
    <source>
        <dbReference type="Proteomes" id="UP000237144"/>
    </source>
</evidence>
<dbReference type="SUPFAM" id="SSF143575">
    <property type="entry name" value="GAS2 domain-like"/>
    <property type="match status" value="1"/>
</dbReference>
<evidence type="ECO:0000313" key="6">
    <source>
        <dbReference type="EMBL" id="POY73271.1"/>
    </source>
</evidence>
<dbReference type="InterPro" id="IPR003108">
    <property type="entry name" value="GAR_dom"/>
</dbReference>
<evidence type="ECO:0000256" key="3">
    <source>
        <dbReference type="ARBA" id="ARBA00023212"/>
    </source>
</evidence>
<dbReference type="AlphaFoldDB" id="A0A2S5B978"/>
<keyword evidence="2" id="KW-0963">Cytoplasm</keyword>
<dbReference type="GO" id="GO:0005856">
    <property type="term" value="C:cytoskeleton"/>
    <property type="evidence" value="ECO:0007669"/>
    <property type="project" value="UniProtKB-SubCell"/>
</dbReference>
<dbReference type="STRING" id="741276.A0A2S5B978"/>
<keyword evidence="3" id="KW-0206">Cytoskeleton</keyword>
<organism evidence="6 7">
    <name type="scientific">Rhodotorula taiwanensis</name>
    <dbReference type="NCBI Taxonomy" id="741276"/>
    <lineage>
        <taxon>Eukaryota</taxon>
        <taxon>Fungi</taxon>
        <taxon>Dikarya</taxon>
        <taxon>Basidiomycota</taxon>
        <taxon>Pucciniomycotina</taxon>
        <taxon>Microbotryomycetes</taxon>
        <taxon>Sporidiobolales</taxon>
        <taxon>Sporidiobolaceae</taxon>
        <taxon>Rhodotorula</taxon>
    </lineage>
</organism>
<dbReference type="Proteomes" id="UP000237144">
    <property type="component" value="Unassembled WGS sequence"/>
</dbReference>
<proteinExistence type="predicted"/>
<accession>A0A2S5B978</accession>
<feature type="domain" description="GAR" evidence="5">
    <location>
        <begin position="96"/>
        <end position="187"/>
    </location>
</feature>
<dbReference type="GO" id="GO:0008017">
    <property type="term" value="F:microtubule binding"/>
    <property type="evidence" value="ECO:0007669"/>
    <property type="project" value="InterPro"/>
</dbReference>
<dbReference type="OrthoDB" id="2526893at2759"/>
<protein>
    <recommendedName>
        <fullName evidence="5">GAR domain-containing protein</fullName>
    </recommendedName>
</protein>
<feature type="region of interest" description="Disordered" evidence="4">
    <location>
        <begin position="1"/>
        <end position="95"/>
    </location>
</feature>
<comment type="caution">
    <text evidence="6">The sequence shown here is derived from an EMBL/GenBank/DDBJ whole genome shotgun (WGS) entry which is preliminary data.</text>
</comment>
<gene>
    <name evidence="6" type="ORF">BMF94_3605</name>
</gene>
<evidence type="ECO:0000256" key="2">
    <source>
        <dbReference type="ARBA" id="ARBA00022490"/>
    </source>
</evidence>
<dbReference type="EMBL" id="PJQD01000038">
    <property type="protein sequence ID" value="POY73271.1"/>
    <property type="molecule type" value="Genomic_DNA"/>
</dbReference>
<evidence type="ECO:0000256" key="1">
    <source>
        <dbReference type="ARBA" id="ARBA00004245"/>
    </source>
</evidence>